<feature type="non-terminal residue" evidence="1">
    <location>
        <position position="40"/>
    </location>
</feature>
<name>A0A0F9ILC3_9ZZZZ</name>
<accession>A0A0F9ILC3</accession>
<sequence>MRFEQFFLKSQESVRNVIKQCQNENHVQQVAYSTYHDCLT</sequence>
<dbReference type="AlphaFoldDB" id="A0A0F9ILC3"/>
<reference evidence="1" key="1">
    <citation type="journal article" date="2015" name="Nature">
        <title>Complex archaea that bridge the gap between prokaryotes and eukaryotes.</title>
        <authorList>
            <person name="Spang A."/>
            <person name="Saw J.H."/>
            <person name="Jorgensen S.L."/>
            <person name="Zaremba-Niedzwiedzka K."/>
            <person name="Martijn J."/>
            <person name="Lind A.E."/>
            <person name="van Eijk R."/>
            <person name="Schleper C."/>
            <person name="Guy L."/>
            <person name="Ettema T.J."/>
        </authorList>
    </citation>
    <scope>NUCLEOTIDE SEQUENCE</scope>
</reference>
<protein>
    <submittedName>
        <fullName evidence="1">Uncharacterized protein</fullName>
    </submittedName>
</protein>
<proteinExistence type="predicted"/>
<gene>
    <name evidence="1" type="ORF">LCGC14_1644130</name>
</gene>
<comment type="caution">
    <text evidence="1">The sequence shown here is derived from an EMBL/GenBank/DDBJ whole genome shotgun (WGS) entry which is preliminary data.</text>
</comment>
<evidence type="ECO:0000313" key="1">
    <source>
        <dbReference type="EMBL" id="KKM20579.1"/>
    </source>
</evidence>
<dbReference type="EMBL" id="LAZR01013739">
    <property type="protein sequence ID" value="KKM20579.1"/>
    <property type="molecule type" value="Genomic_DNA"/>
</dbReference>
<organism evidence="1">
    <name type="scientific">marine sediment metagenome</name>
    <dbReference type="NCBI Taxonomy" id="412755"/>
    <lineage>
        <taxon>unclassified sequences</taxon>
        <taxon>metagenomes</taxon>
        <taxon>ecological metagenomes</taxon>
    </lineage>
</organism>